<dbReference type="EMBL" id="GL883018">
    <property type="protein sequence ID" value="EGG18317.1"/>
    <property type="molecule type" value="Genomic_DNA"/>
</dbReference>
<dbReference type="GeneID" id="14870650"/>
<evidence type="ECO:0000313" key="1">
    <source>
        <dbReference type="EMBL" id="EGG18317.1"/>
    </source>
</evidence>
<accession>F4Q0G6</accession>
<dbReference type="PANTHER" id="PTHR46586">
    <property type="entry name" value="ANKYRIN REPEAT-CONTAINING PROTEIN"/>
    <property type="match status" value="1"/>
</dbReference>
<dbReference type="InterPro" id="IPR036770">
    <property type="entry name" value="Ankyrin_rpt-contain_sf"/>
</dbReference>
<sequence>MNNNDDKDTDIFFSDVFRKVFRNKVLLYCIFKQVRIHRLEYLGDGSLPADPMRMYRYKDIKSVTWMIRNRYPRLLKHKLVHRHLTTLLNSNDVALLCEMVTEQDIDVFNYIYFKYSHLFLCNSVVNSAAKNRSTVHPLKLILSRTQQDGGYAMWSISTLRGAASSRSVPCTSFLLDRLGMIMSGQLQDPLFSHDDSACTLELLELFNSWRGDPGNLEEMARLLCQFIQELPPNLPVMPQVTFQPFPISFQYLQPSHFHLPLDVFRVVFSDSLGSTTMTMTTQITDSITSKYMLWLGTIPSDYLTVDERQPPAIRRSPMDTLKRIRAHQNYTHQRYNPLPVTRSNIEMIEYIESKLATYHSGQQRKSIIECMTDNDKENDNDEKEYKWVYFRWMIESGRVHNIPSKSGWVQVMIEAAVLEQRETELMLLLSDRRVQDNVDWVFTYYHDHGNKVANSIIRREIKKANPTTQFVTCIDEVDKDSNYFNQEYHQQNNVHIERVINRAIKGGHLPFIKKIYVGSDVDMDIYVRQLNFLDKAAQYNQFKISKWLIKKIKSDPLKDMLHKVIAIQTALETALFWGHYQITDLILSQVPKDYIFSFDLLRVVAISGNLEFFRAITKFVEKDYGNDQLRQTLSSAVQSGSIELVQYIINDLLKWNSVLFPFLAFSLIPDAIQYGHFDIVKLFLDSTRCTPQDLSELATYAINYGRYQVLDYLVQKCGYQLSHNEMQRIFSGREITMLQYLFSDHCRLDNFEMLKHYRITFKSGRAWFITKNNKQLFSI</sequence>
<name>F4Q0G6_CACFS</name>
<dbReference type="KEGG" id="dfa:DFA_03811"/>
<keyword evidence="2" id="KW-1185">Reference proteome</keyword>
<evidence type="ECO:0000313" key="2">
    <source>
        <dbReference type="Proteomes" id="UP000007797"/>
    </source>
</evidence>
<dbReference type="SUPFAM" id="SSF48403">
    <property type="entry name" value="Ankyrin repeat"/>
    <property type="match status" value="1"/>
</dbReference>
<dbReference type="AlphaFoldDB" id="F4Q0G6"/>
<reference evidence="2" key="1">
    <citation type="journal article" date="2011" name="Genome Res.">
        <title>Phylogeny-wide analysis of social amoeba genomes highlights ancient origins for complex intercellular communication.</title>
        <authorList>
            <person name="Heidel A.J."/>
            <person name="Lawal H.M."/>
            <person name="Felder M."/>
            <person name="Schilde C."/>
            <person name="Helps N.R."/>
            <person name="Tunggal B."/>
            <person name="Rivero F."/>
            <person name="John U."/>
            <person name="Schleicher M."/>
            <person name="Eichinger L."/>
            <person name="Platzer M."/>
            <person name="Noegel A.A."/>
            <person name="Schaap P."/>
            <person name="Gloeckner G."/>
        </authorList>
    </citation>
    <scope>NUCLEOTIDE SEQUENCE [LARGE SCALE GENOMIC DNA]</scope>
    <source>
        <strain evidence="2">SH3</strain>
    </source>
</reference>
<dbReference type="Gene3D" id="1.25.40.20">
    <property type="entry name" value="Ankyrin repeat-containing domain"/>
    <property type="match status" value="1"/>
</dbReference>
<dbReference type="InterPro" id="IPR052050">
    <property type="entry name" value="SecEffector_AnkRepeat"/>
</dbReference>
<organism evidence="1 2">
    <name type="scientific">Cavenderia fasciculata</name>
    <name type="common">Slime mold</name>
    <name type="synonym">Dictyostelium fasciculatum</name>
    <dbReference type="NCBI Taxonomy" id="261658"/>
    <lineage>
        <taxon>Eukaryota</taxon>
        <taxon>Amoebozoa</taxon>
        <taxon>Evosea</taxon>
        <taxon>Eumycetozoa</taxon>
        <taxon>Dictyostelia</taxon>
        <taxon>Acytosteliales</taxon>
        <taxon>Cavenderiaceae</taxon>
        <taxon>Cavenderia</taxon>
    </lineage>
</organism>
<gene>
    <name evidence="1" type="ORF">DFA_03811</name>
</gene>
<evidence type="ECO:0008006" key="3">
    <source>
        <dbReference type="Google" id="ProtNLM"/>
    </source>
</evidence>
<protein>
    <recommendedName>
        <fullName evidence="3">Ankyrin repeat-containing protein</fullName>
    </recommendedName>
</protein>
<dbReference type="PANTHER" id="PTHR46586:SF1">
    <property type="entry name" value="ANKYRIN REPEAT-CONTAINING PROTEIN"/>
    <property type="match status" value="1"/>
</dbReference>
<dbReference type="RefSeq" id="XP_004357140.1">
    <property type="nucleotide sequence ID" value="XM_004357085.1"/>
</dbReference>
<dbReference type="Proteomes" id="UP000007797">
    <property type="component" value="Unassembled WGS sequence"/>
</dbReference>
<proteinExistence type="predicted"/>